<dbReference type="InterPro" id="IPR029044">
    <property type="entry name" value="Nucleotide-diphossugar_trans"/>
</dbReference>
<keyword evidence="3" id="KW-1185">Reference proteome</keyword>
<dbReference type="RefSeq" id="WP_107574933.1">
    <property type="nucleotide sequence ID" value="NZ_PZPL01000001.1"/>
</dbReference>
<evidence type="ECO:0000313" key="3">
    <source>
        <dbReference type="Proteomes" id="UP000241085"/>
    </source>
</evidence>
<evidence type="ECO:0000313" key="2">
    <source>
        <dbReference type="EMBL" id="PTL73492.1"/>
    </source>
</evidence>
<dbReference type="CDD" id="cd00761">
    <property type="entry name" value="Glyco_tranf_GTA_type"/>
    <property type="match status" value="1"/>
</dbReference>
<dbReference type="InterPro" id="IPR050834">
    <property type="entry name" value="Glycosyltransf_2"/>
</dbReference>
<dbReference type="SUPFAM" id="SSF53448">
    <property type="entry name" value="Nucleotide-diphospho-sugar transferases"/>
    <property type="match status" value="1"/>
</dbReference>
<dbReference type="Gene3D" id="3.90.550.10">
    <property type="entry name" value="Spore Coat Polysaccharide Biosynthesis Protein SpsA, Chain A"/>
    <property type="match status" value="1"/>
</dbReference>
<sequence length="296" mass="33242">MTVTCVIPTHDRDSLLPRAVRSAAAQTLPPESIIVVDDVPRAETRALVEGLAAETDVPVIYLDASASTRRTAGSSRNAGAALAESELLAFLDDDDIWDPAFLEEAVATLESEEVDFVVGWTKYRREDREGRGLSMPGGLSPHQALAVNPGLTGSNTVVRTVDFRRIDGFDPELPVANDLDFLYRLLCSGSTYAVLRERLVVQVFHRHGHLSSRTAARAEGLRRYMRKHSAALTWSDRRKIRRLIHSALRGHDRPIAVRAFHFLLQTANTDVRQFWWALEHRLHRRPTHWEGTGDER</sequence>
<dbReference type="EMBL" id="PZPL01000001">
    <property type="protein sequence ID" value="PTL73492.1"/>
    <property type="molecule type" value="Genomic_DNA"/>
</dbReference>
<dbReference type="Pfam" id="PF00535">
    <property type="entry name" value="Glycos_transf_2"/>
    <property type="match status" value="1"/>
</dbReference>
<comment type="caution">
    <text evidence="2">The sequence shown here is derived from an EMBL/GenBank/DDBJ whole genome shotgun (WGS) entry which is preliminary data.</text>
</comment>
<organism evidence="2 3">
    <name type="scientific">Rathayibacter caricis DSM 15933</name>
    <dbReference type="NCBI Taxonomy" id="1328867"/>
    <lineage>
        <taxon>Bacteria</taxon>
        <taxon>Bacillati</taxon>
        <taxon>Actinomycetota</taxon>
        <taxon>Actinomycetes</taxon>
        <taxon>Micrococcales</taxon>
        <taxon>Microbacteriaceae</taxon>
        <taxon>Rathayibacter</taxon>
    </lineage>
</organism>
<feature type="domain" description="Glycosyltransferase 2-like" evidence="1">
    <location>
        <begin position="5"/>
        <end position="134"/>
    </location>
</feature>
<protein>
    <recommendedName>
        <fullName evidence="1">Glycosyltransferase 2-like domain-containing protein</fullName>
    </recommendedName>
</protein>
<name>A0A2T4UVD2_9MICO</name>
<dbReference type="InterPro" id="IPR001173">
    <property type="entry name" value="Glyco_trans_2-like"/>
</dbReference>
<proteinExistence type="predicted"/>
<reference evidence="2 3" key="1">
    <citation type="submission" date="2018-03" db="EMBL/GenBank/DDBJ databases">
        <title>Bacteriophage NCPPB3778 and a type I-E CRISPR drive the evolution of the US Biological Select Agent, Rathayibacter toxicus.</title>
        <authorList>
            <person name="Davis E.W.II."/>
            <person name="Tabima J.F."/>
            <person name="Weisberg A.J."/>
            <person name="Dantas Lopes L."/>
            <person name="Wiseman M.S."/>
            <person name="Wiseman M.S."/>
            <person name="Pupko T."/>
            <person name="Belcher M.S."/>
            <person name="Sechler A.J."/>
            <person name="Tancos M.A."/>
            <person name="Schroeder B.K."/>
            <person name="Murray T.D."/>
            <person name="Luster D.G."/>
            <person name="Schneider W.L."/>
            <person name="Rogers E."/>
            <person name="Andreote F.D."/>
            <person name="Grunwald N.J."/>
            <person name="Putnam M.L."/>
            <person name="Chang J.H."/>
        </authorList>
    </citation>
    <scope>NUCLEOTIDE SEQUENCE [LARGE SCALE GENOMIC DNA]</scope>
    <source>
        <strain evidence="2 3">DSM 15933</strain>
    </source>
</reference>
<dbReference type="PANTHER" id="PTHR43685:SF12">
    <property type="entry name" value="GLYCOSYL TRANSFERASE FAMILY 2"/>
    <property type="match status" value="1"/>
</dbReference>
<evidence type="ECO:0000259" key="1">
    <source>
        <dbReference type="Pfam" id="PF00535"/>
    </source>
</evidence>
<dbReference type="PANTHER" id="PTHR43685">
    <property type="entry name" value="GLYCOSYLTRANSFERASE"/>
    <property type="match status" value="1"/>
</dbReference>
<dbReference type="Proteomes" id="UP000241085">
    <property type="component" value="Unassembled WGS sequence"/>
</dbReference>
<dbReference type="AlphaFoldDB" id="A0A2T4UVD2"/>
<accession>A0A2T4UVD2</accession>
<gene>
    <name evidence="2" type="ORF">C1I63_11975</name>
</gene>